<dbReference type="Proteomes" id="UP000297595">
    <property type="component" value="Unassembled WGS sequence"/>
</dbReference>
<accession>A0A7C8TYS8</accession>
<dbReference type="EMBL" id="SOZJ01000003">
    <property type="protein sequence ID" value="TGJ69080.1"/>
    <property type="molecule type" value="Genomic_DNA"/>
</dbReference>
<dbReference type="AlphaFoldDB" id="A0A7C8TYS8"/>
<reference evidence="1 2" key="1">
    <citation type="submission" date="2019-03" db="EMBL/GenBank/DDBJ databases">
        <title>Nematode-trapping fungi genome.</title>
        <authorList>
            <person name="Vidal-Diez De Ulzurrun G."/>
        </authorList>
    </citation>
    <scope>NUCLEOTIDE SEQUENCE [LARGE SCALE GENOMIC DNA]</scope>
    <source>
        <strain evidence="1 2">TWF154</strain>
    </source>
</reference>
<evidence type="ECO:0000313" key="2">
    <source>
        <dbReference type="Proteomes" id="UP000297595"/>
    </source>
</evidence>
<protein>
    <submittedName>
        <fullName evidence="1">Uncharacterized protein</fullName>
    </submittedName>
</protein>
<organism evidence="1 2">
    <name type="scientific">Orbilia oligospora</name>
    <name type="common">Nematode-trapping fungus</name>
    <name type="synonym">Arthrobotrys oligospora</name>
    <dbReference type="NCBI Taxonomy" id="2813651"/>
    <lineage>
        <taxon>Eukaryota</taxon>
        <taxon>Fungi</taxon>
        <taxon>Dikarya</taxon>
        <taxon>Ascomycota</taxon>
        <taxon>Pezizomycotina</taxon>
        <taxon>Orbiliomycetes</taxon>
        <taxon>Orbiliales</taxon>
        <taxon>Orbiliaceae</taxon>
        <taxon>Orbilia</taxon>
    </lineage>
</organism>
<sequence length="134" mass="14302">MDESNRDFEIQALKPTLDGLHLALLILRYPVSIEFLHISTGSIVKTVDLESIGLGDVSLHHLKSFGTGYTTLRTLSVSEDGRLLAIAALLTIIVLDIETSTTVGATTREIISSLSFSTGDPVIGASSSMMALDL</sequence>
<comment type="caution">
    <text evidence="1">The sequence shown here is derived from an EMBL/GenBank/DDBJ whole genome shotgun (WGS) entry which is preliminary data.</text>
</comment>
<evidence type="ECO:0000313" key="1">
    <source>
        <dbReference type="EMBL" id="TGJ69080.1"/>
    </source>
</evidence>
<gene>
    <name evidence="1" type="ORF">EYR41_005147</name>
</gene>
<name>A0A7C8TYS8_ORBOL</name>
<proteinExistence type="predicted"/>